<sequence length="287" mass="32959">MDRFKKGWFSEKDEGWDGLVQSYEVSEVLAHEKSPYQDILVFKARKTGLTMAIDDLIQSTEMDEFAYHEMMAHVALYSHPDPKRVLIIGGGDCGVAREVLKHKCVELVDQCDIDEKVTELTRKYMPHVIGDAEKDPRLHLYFEDGIAFIDKNPNYYDVIITDSCDPVGPAEKLFGLSYYQKVMKALRKGGISVSQGENIWLDADVIINLRNICRQVGFKYIEYSLINIPTYTAGSIGAFIISNDYSSKEPRREMTSEEAKSMRYYNKPVHIASFATPEFFRKRFEDE</sequence>
<dbReference type="EMBL" id="JAPFFF010000023">
    <property type="protein sequence ID" value="KAK8852562.1"/>
    <property type="molecule type" value="Genomic_DNA"/>
</dbReference>
<dbReference type="InterPro" id="IPR030373">
    <property type="entry name" value="PABS_CS"/>
</dbReference>
<organism evidence="6 7">
    <name type="scientific">Tritrichomonas musculus</name>
    <dbReference type="NCBI Taxonomy" id="1915356"/>
    <lineage>
        <taxon>Eukaryota</taxon>
        <taxon>Metamonada</taxon>
        <taxon>Parabasalia</taxon>
        <taxon>Tritrichomonadida</taxon>
        <taxon>Tritrichomonadidae</taxon>
        <taxon>Tritrichomonas</taxon>
    </lineage>
</organism>
<dbReference type="InterPro" id="IPR037163">
    <property type="entry name" value="Spermidine_synt_N_sf"/>
</dbReference>
<comment type="similarity">
    <text evidence="1 4">Belongs to the spermidine/spermine synthase family.</text>
</comment>
<evidence type="ECO:0000313" key="6">
    <source>
        <dbReference type="EMBL" id="KAK8852562.1"/>
    </source>
</evidence>
<dbReference type="InterPro" id="IPR030374">
    <property type="entry name" value="PABS"/>
</dbReference>
<dbReference type="HAMAP" id="MF_00198">
    <property type="entry name" value="Spermidine_synth"/>
    <property type="match status" value="1"/>
</dbReference>
<gene>
    <name evidence="6" type="ORF">M9Y10_017550</name>
</gene>
<reference evidence="6 7" key="1">
    <citation type="submission" date="2024-04" db="EMBL/GenBank/DDBJ databases">
        <title>Tritrichomonas musculus Genome.</title>
        <authorList>
            <person name="Alves-Ferreira E."/>
            <person name="Grigg M."/>
            <person name="Lorenzi H."/>
            <person name="Galac M."/>
        </authorList>
    </citation>
    <scope>NUCLEOTIDE SEQUENCE [LARGE SCALE GENOMIC DNA]</scope>
    <source>
        <strain evidence="6 7">EAF2021</strain>
    </source>
</reference>
<accession>A0ABR2HTX1</accession>
<feature type="active site" description="Proton acceptor" evidence="3">
    <location>
        <position position="162"/>
    </location>
</feature>
<dbReference type="PROSITE" id="PS51006">
    <property type="entry name" value="PABS_2"/>
    <property type="match status" value="1"/>
</dbReference>
<dbReference type="CDD" id="cd02440">
    <property type="entry name" value="AdoMet_MTases"/>
    <property type="match status" value="1"/>
</dbReference>
<comment type="caution">
    <text evidence="6">The sequence shown here is derived from an EMBL/GenBank/DDBJ whole genome shotgun (WGS) entry which is preliminary data.</text>
</comment>
<dbReference type="SUPFAM" id="SSF53335">
    <property type="entry name" value="S-adenosyl-L-methionine-dependent methyltransferases"/>
    <property type="match status" value="1"/>
</dbReference>
<proteinExistence type="inferred from homology"/>
<dbReference type="Proteomes" id="UP001470230">
    <property type="component" value="Unassembled WGS sequence"/>
</dbReference>
<dbReference type="Pfam" id="PF17284">
    <property type="entry name" value="Spermine_synt_N"/>
    <property type="match status" value="1"/>
</dbReference>
<evidence type="ECO:0000256" key="3">
    <source>
        <dbReference type="PROSITE-ProRule" id="PRU00354"/>
    </source>
</evidence>
<dbReference type="PANTHER" id="PTHR11558:SF11">
    <property type="entry name" value="SPERMIDINE SYNTHASE"/>
    <property type="match status" value="1"/>
</dbReference>
<evidence type="ECO:0000256" key="2">
    <source>
        <dbReference type="ARBA" id="ARBA00022679"/>
    </source>
</evidence>
<evidence type="ECO:0000313" key="7">
    <source>
        <dbReference type="Proteomes" id="UP001470230"/>
    </source>
</evidence>
<dbReference type="PROSITE" id="PS01330">
    <property type="entry name" value="PABS_1"/>
    <property type="match status" value="1"/>
</dbReference>
<evidence type="ECO:0000259" key="5">
    <source>
        <dbReference type="PROSITE" id="PS51006"/>
    </source>
</evidence>
<dbReference type="InterPro" id="IPR029063">
    <property type="entry name" value="SAM-dependent_MTases_sf"/>
</dbReference>
<dbReference type="Gene3D" id="3.40.50.150">
    <property type="entry name" value="Vaccinia Virus protein VP39"/>
    <property type="match status" value="1"/>
</dbReference>
<dbReference type="NCBIfam" id="NF002010">
    <property type="entry name" value="PRK00811.1"/>
    <property type="match status" value="1"/>
</dbReference>
<dbReference type="Gene3D" id="2.30.140.10">
    <property type="entry name" value="Spermidine synthase, tetramerisation domain"/>
    <property type="match status" value="1"/>
</dbReference>
<feature type="domain" description="PABS" evidence="5">
    <location>
        <begin position="6"/>
        <end position="244"/>
    </location>
</feature>
<keyword evidence="3" id="KW-0620">Polyamine biosynthesis</keyword>
<evidence type="ECO:0000256" key="4">
    <source>
        <dbReference type="RuleBase" id="RU003836"/>
    </source>
</evidence>
<protein>
    <recommendedName>
        <fullName evidence="5">PABS domain-containing protein</fullName>
    </recommendedName>
</protein>
<evidence type="ECO:0000256" key="1">
    <source>
        <dbReference type="ARBA" id="ARBA00007867"/>
    </source>
</evidence>
<keyword evidence="7" id="KW-1185">Reference proteome</keyword>
<dbReference type="Pfam" id="PF01564">
    <property type="entry name" value="Spermine_synth"/>
    <property type="match status" value="1"/>
</dbReference>
<name>A0ABR2HTX1_9EUKA</name>
<keyword evidence="2 3" id="KW-0808">Transferase</keyword>
<dbReference type="InterPro" id="IPR001045">
    <property type="entry name" value="Spermi_synthase"/>
</dbReference>
<dbReference type="NCBIfam" id="TIGR00417">
    <property type="entry name" value="speE"/>
    <property type="match status" value="1"/>
</dbReference>
<dbReference type="PANTHER" id="PTHR11558">
    <property type="entry name" value="SPERMIDINE/SPERMINE SYNTHASE"/>
    <property type="match status" value="1"/>
</dbReference>
<dbReference type="InterPro" id="IPR035246">
    <property type="entry name" value="Spermidine_synt_N"/>
</dbReference>